<accession>A0ABQ2ZMQ6</accession>
<dbReference type="SUPFAM" id="SSF56300">
    <property type="entry name" value="Metallo-dependent phosphatases"/>
    <property type="match status" value="1"/>
</dbReference>
<dbReference type="InterPro" id="IPR029052">
    <property type="entry name" value="Metallo-depent_PP-like"/>
</dbReference>
<dbReference type="EMBL" id="BMUU01000001">
    <property type="protein sequence ID" value="GGY18191.1"/>
    <property type="molecule type" value="Genomic_DNA"/>
</dbReference>
<dbReference type="InterPro" id="IPR050884">
    <property type="entry name" value="CNP_phosphodiesterase-III"/>
</dbReference>
<comment type="similarity">
    <text evidence="4">Belongs to the cyclic nucleotide phosphodiesterase class-III family.</text>
</comment>
<keyword evidence="2" id="KW-0378">Hydrolase</keyword>
<dbReference type="RefSeq" id="WP_161256006.1">
    <property type="nucleotide sequence ID" value="NZ_BMUU01000001.1"/>
</dbReference>
<keyword evidence="7" id="KW-1185">Reference proteome</keyword>
<gene>
    <name evidence="6" type="primary">cpdA</name>
    <name evidence="6" type="ORF">GCM10010326_08480</name>
</gene>
<dbReference type="GeneID" id="96288858"/>
<evidence type="ECO:0000256" key="1">
    <source>
        <dbReference type="ARBA" id="ARBA00022723"/>
    </source>
</evidence>
<dbReference type="Gene3D" id="3.60.21.10">
    <property type="match status" value="1"/>
</dbReference>
<dbReference type="InterPro" id="IPR004843">
    <property type="entry name" value="Calcineurin-like_PHP"/>
</dbReference>
<organism evidence="6 7">
    <name type="scientific">Streptomyces xanthochromogenes</name>
    <dbReference type="NCBI Taxonomy" id="67384"/>
    <lineage>
        <taxon>Bacteria</taxon>
        <taxon>Bacillati</taxon>
        <taxon>Actinomycetota</taxon>
        <taxon>Actinomycetes</taxon>
        <taxon>Kitasatosporales</taxon>
        <taxon>Streptomycetaceae</taxon>
        <taxon>Streptomyces</taxon>
    </lineage>
</organism>
<evidence type="ECO:0000256" key="3">
    <source>
        <dbReference type="ARBA" id="ARBA00023004"/>
    </source>
</evidence>
<evidence type="ECO:0000256" key="4">
    <source>
        <dbReference type="ARBA" id="ARBA00025742"/>
    </source>
</evidence>
<dbReference type="Pfam" id="PF00149">
    <property type="entry name" value="Metallophos"/>
    <property type="match status" value="1"/>
</dbReference>
<evidence type="ECO:0000259" key="5">
    <source>
        <dbReference type="Pfam" id="PF00149"/>
    </source>
</evidence>
<proteinExistence type="inferred from homology"/>
<feature type="domain" description="Calcineurin-like phosphoesterase" evidence="5">
    <location>
        <begin position="3"/>
        <end position="188"/>
    </location>
</feature>
<dbReference type="Proteomes" id="UP000600946">
    <property type="component" value="Unassembled WGS sequence"/>
</dbReference>
<keyword evidence="3" id="KW-0408">Iron</keyword>
<keyword evidence="1" id="KW-0479">Metal-binding</keyword>
<evidence type="ECO:0000256" key="2">
    <source>
        <dbReference type="ARBA" id="ARBA00022801"/>
    </source>
</evidence>
<dbReference type="PANTHER" id="PTHR42988">
    <property type="entry name" value="PHOSPHOHYDROLASE"/>
    <property type="match status" value="1"/>
</dbReference>
<reference evidence="7" key="1">
    <citation type="journal article" date="2019" name="Int. J. Syst. Evol. Microbiol.">
        <title>The Global Catalogue of Microorganisms (GCM) 10K type strain sequencing project: providing services to taxonomists for standard genome sequencing and annotation.</title>
        <authorList>
            <consortium name="The Broad Institute Genomics Platform"/>
            <consortium name="The Broad Institute Genome Sequencing Center for Infectious Disease"/>
            <person name="Wu L."/>
            <person name="Ma J."/>
        </authorList>
    </citation>
    <scope>NUCLEOTIDE SEQUENCE [LARGE SCALE GENOMIC DNA]</scope>
    <source>
        <strain evidence="7">JCM 4594</strain>
    </source>
</reference>
<sequence>MISIAHVSDLHLDDSPRATERAERVMSYLRDLPGPLDAVLVTGDIADHAAPQEYQQAKELFALPYPVLVLPGNHDRRAPFRTGLLDGKPDDEELNQVVRTKGATFLLCDSTIPDRDEGLISDRSLAWLDGALSAEADDRPVFVCFHHPPVTLHTPYVDRLRQFQEARLAEVLVRHPQVVALLCGHAHTAAATTFAGLPLLVAPGVASTVPLPFEGRDTVDHELAPGLAFHVLDDRRRLVTHYRALS</sequence>
<evidence type="ECO:0000313" key="7">
    <source>
        <dbReference type="Proteomes" id="UP000600946"/>
    </source>
</evidence>
<dbReference type="PANTHER" id="PTHR42988:SF2">
    <property type="entry name" value="CYCLIC NUCLEOTIDE PHOSPHODIESTERASE CBUA0032-RELATED"/>
    <property type="match status" value="1"/>
</dbReference>
<name>A0ABQ2ZMQ6_9ACTN</name>
<protein>
    <submittedName>
        <fullName evidence="6">3',5'-cyclic adenosine monophosphate phosphodiesterase CpdA</fullName>
    </submittedName>
</protein>
<evidence type="ECO:0000313" key="6">
    <source>
        <dbReference type="EMBL" id="GGY18191.1"/>
    </source>
</evidence>
<comment type="caution">
    <text evidence="6">The sequence shown here is derived from an EMBL/GenBank/DDBJ whole genome shotgun (WGS) entry which is preliminary data.</text>
</comment>